<feature type="coiled-coil region" evidence="1">
    <location>
        <begin position="5"/>
        <end position="39"/>
    </location>
</feature>
<dbReference type="InterPro" id="IPR025464">
    <property type="entry name" value="DUF4315"/>
</dbReference>
<accession>A0A1H5S449</accession>
<name>A0A1H5S449_9FIRM</name>
<proteinExistence type="predicted"/>
<dbReference type="EMBL" id="FNUL01000002">
    <property type="protein sequence ID" value="SEF45396.1"/>
    <property type="molecule type" value="Genomic_DNA"/>
</dbReference>
<protein>
    <recommendedName>
        <fullName evidence="5">DUF4315 family protein</fullName>
    </recommendedName>
</protein>
<dbReference type="Pfam" id="PF14193">
    <property type="entry name" value="DUF4315"/>
    <property type="match status" value="1"/>
</dbReference>
<dbReference type="RefSeq" id="WP_103952157.1">
    <property type="nucleotide sequence ID" value="NZ_FNUL01000002.1"/>
</dbReference>
<dbReference type="AlphaFoldDB" id="A0A1H5S449"/>
<feature type="region of interest" description="Disordered" evidence="2">
    <location>
        <begin position="66"/>
        <end position="105"/>
    </location>
</feature>
<evidence type="ECO:0008006" key="5">
    <source>
        <dbReference type="Google" id="ProtNLM"/>
    </source>
</evidence>
<evidence type="ECO:0000313" key="4">
    <source>
        <dbReference type="Proteomes" id="UP000236726"/>
    </source>
</evidence>
<evidence type="ECO:0000313" key="3">
    <source>
        <dbReference type="EMBL" id="SEF45396.1"/>
    </source>
</evidence>
<keyword evidence="1" id="KW-0175">Coiled coil</keyword>
<feature type="compositionally biased region" description="Low complexity" evidence="2">
    <location>
        <begin position="77"/>
        <end position="87"/>
    </location>
</feature>
<reference evidence="3 4" key="1">
    <citation type="submission" date="2016-10" db="EMBL/GenBank/DDBJ databases">
        <authorList>
            <person name="de Groot N.N."/>
        </authorList>
    </citation>
    <scope>NUCLEOTIDE SEQUENCE [LARGE SCALE GENOMIC DNA]</scope>
    <source>
        <strain evidence="3 4">D15d</strain>
    </source>
</reference>
<gene>
    <name evidence="3" type="ORF">SAMN05216537_10258</name>
</gene>
<dbReference type="Proteomes" id="UP000236726">
    <property type="component" value="Unassembled WGS sequence"/>
</dbReference>
<sequence>MFEKLDKLREEVRRCEKRRDEANERLKAAQAKLKDAEASQILSDVGALKLSPEEVAKLLQFAASGQLSVPTADNKTENTTIETTSSIYGDDDSDDNKEESEDEDY</sequence>
<keyword evidence="4" id="KW-1185">Reference proteome</keyword>
<feature type="compositionally biased region" description="Acidic residues" evidence="2">
    <location>
        <begin position="89"/>
        <end position="105"/>
    </location>
</feature>
<evidence type="ECO:0000256" key="1">
    <source>
        <dbReference type="SAM" id="Coils"/>
    </source>
</evidence>
<organism evidence="3 4">
    <name type="scientific">Lachnospira multipara</name>
    <dbReference type="NCBI Taxonomy" id="28051"/>
    <lineage>
        <taxon>Bacteria</taxon>
        <taxon>Bacillati</taxon>
        <taxon>Bacillota</taxon>
        <taxon>Clostridia</taxon>
        <taxon>Lachnospirales</taxon>
        <taxon>Lachnospiraceae</taxon>
        <taxon>Lachnospira</taxon>
    </lineage>
</organism>
<evidence type="ECO:0000256" key="2">
    <source>
        <dbReference type="SAM" id="MobiDB-lite"/>
    </source>
</evidence>